<gene>
    <name evidence="5" type="ORF">SAMN04488561_6421</name>
</gene>
<dbReference type="GO" id="GO:0000976">
    <property type="term" value="F:transcription cis-regulatory region binding"/>
    <property type="evidence" value="ECO:0007669"/>
    <property type="project" value="TreeGrafter"/>
</dbReference>
<dbReference type="Gene3D" id="1.10.357.10">
    <property type="entry name" value="Tetracycline Repressor, domain 2"/>
    <property type="match status" value="1"/>
</dbReference>
<dbReference type="Gene3D" id="1.10.10.60">
    <property type="entry name" value="Homeodomain-like"/>
    <property type="match status" value="1"/>
</dbReference>
<feature type="domain" description="HTH tetR-type" evidence="4">
    <location>
        <begin position="23"/>
        <end position="83"/>
    </location>
</feature>
<dbReference type="Proteomes" id="UP000181980">
    <property type="component" value="Unassembled WGS sequence"/>
</dbReference>
<evidence type="ECO:0000256" key="3">
    <source>
        <dbReference type="SAM" id="MobiDB-lite"/>
    </source>
</evidence>
<dbReference type="InterPro" id="IPR036271">
    <property type="entry name" value="Tet_transcr_reg_TetR-rel_C_sf"/>
</dbReference>
<dbReference type="PRINTS" id="PR00455">
    <property type="entry name" value="HTHTETR"/>
</dbReference>
<evidence type="ECO:0000313" key="6">
    <source>
        <dbReference type="Proteomes" id="UP000181980"/>
    </source>
</evidence>
<dbReference type="SUPFAM" id="SSF46689">
    <property type="entry name" value="Homeodomain-like"/>
    <property type="match status" value="1"/>
</dbReference>
<keyword evidence="1 2" id="KW-0238">DNA-binding</keyword>
<dbReference type="InterPro" id="IPR001647">
    <property type="entry name" value="HTH_TetR"/>
</dbReference>
<accession>A0A1H5PYU5</accession>
<name>A0A1H5PYU5_9ACTN</name>
<dbReference type="PROSITE" id="PS50977">
    <property type="entry name" value="HTH_TETR_2"/>
    <property type="match status" value="1"/>
</dbReference>
<dbReference type="PANTHER" id="PTHR30055">
    <property type="entry name" value="HTH-TYPE TRANSCRIPTIONAL REGULATOR RUTR"/>
    <property type="match status" value="1"/>
</dbReference>
<dbReference type="AlphaFoldDB" id="A0A1H5PYU5"/>
<feature type="DNA-binding region" description="H-T-H motif" evidence="2">
    <location>
        <begin position="46"/>
        <end position="65"/>
    </location>
</feature>
<sequence>MSSVDSPDPEARPNRQGRWRSGQESKRRILDAARVSFAANGYQRATVRSIAADAEVDPAMIHYFFGRKDQLFAAVMSMADSPREPIGRLLADGLDGFGARLVRRFLEVWDATERVEPLLIMARSADDADVSAMLLREFIDQEFTAQLVAALDTPDAALRCDLVCAQLLGVAVARYSLQQEPLASAGHDTLVAWLGPIVQGLLTGPPPSDATRG</sequence>
<dbReference type="GO" id="GO:0003700">
    <property type="term" value="F:DNA-binding transcription factor activity"/>
    <property type="evidence" value="ECO:0007669"/>
    <property type="project" value="TreeGrafter"/>
</dbReference>
<protein>
    <submittedName>
        <fullName evidence="5">DNA-binding transcriptional regulator, AcrR family</fullName>
    </submittedName>
</protein>
<dbReference type="OrthoDB" id="3210235at2"/>
<dbReference type="InterPro" id="IPR041678">
    <property type="entry name" value="TetR_C_16"/>
</dbReference>
<dbReference type="RefSeq" id="WP_069112092.1">
    <property type="nucleotide sequence ID" value="NZ_FNUC01000004.1"/>
</dbReference>
<dbReference type="SUPFAM" id="SSF48498">
    <property type="entry name" value="Tetracyclin repressor-like, C-terminal domain"/>
    <property type="match status" value="1"/>
</dbReference>
<dbReference type="InterPro" id="IPR009057">
    <property type="entry name" value="Homeodomain-like_sf"/>
</dbReference>
<evidence type="ECO:0000259" key="4">
    <source>
        <dbReference type="PROSITE" id="PS50977"/>
    </source>
</evidence>
<dbReference type="Pfam" id="PF17920">
    <property type="entry name" value="TetR_C_16"/>
    <property type="match status" value="1"/>
</dbReference>
<evidence type="ECO:0000313" key="5">
    <source>
        <dbReference type="EMBL" id="SEF18361.1"/>
    </source>
</evidence>
<organism evidence="5 6">
    <name type="scientific">Jiangella alba</name>
    <dbReference type="NCBI Taxonomy" id="561176"/>
    <lineage>
        <taxon>Bacteria</taxon>
        <taxon>Bacillati</taxon>
        <taxon>Actinomycetota</taxon>
        <taxon>Actinomycetes</taxon>
        <taxon>Jiangellales</taxon>
        <taxon>Jiangellaceae</taxon>
        <taxon>Jiangella</taxon>
    </lineage>
</organism>
<reference evidence="6" key="1">
    <citation type="submission" date="2016-10" db="EMBL/GenBank/DDBJ databases">
        <authorList>
            <person name="Varghese N."/>
            <person name="Submissions S."/>
        </authorList>
    </citation>
    <scope>NUCLEOTIDE SEQUENCE [LARGE SCALE GENOMIC DNA]</scope>
    <source>
        <strain evidence="6">DSM 45237</strain>
    </source>
</reference>
<evidence type="ECO:0000256" key="2">
    <source>
        <dbReference type="PROSITE-ProRule" id="PRU00335"/>
    </source>
</evidence>
<dbReference type="STRING" id="561176.SAMN04488561_6421"/>
<dbReference type="PANTHER" id="PTHR30055:SF235">
    <property type="entry name" value="TRANSCRIPTIONAL REGULATORY PROTEIN"/>
    <property type="match status" value="1"/>
</dbReference>
<feature type="region of interest" description="Disordered" evidence="3">
    <location>
        <begin position="1"/>
        <end position="25"/>
    </location>
</feature>
<evidence type="ECO:0000256" key="1">
    <source>
        <dbReference type="ARBA" id="ARBA00023125"/>
    </source>
</evidence>
<dbReference type="EMBL" id="FNUC01000004">
    <property type="protein sequence ID" value="SEF18361.1"/>
    <property type="molecule type" value="Genomic_DNA"/>
</dbReference>
<dbReference type="Pfam" id="PF00440">
    <property type="entry name" value="TetR_N"/>
    <property type="match status" value="1"/>
</dbReference>
<keyword evidence="6" id="KW-1185">Reference proteome</keyword>
<proteinExistence type="predicted"/>
<dbReference type="InterPro" id="IPR050109">
    <property type="entry name" value="HTH-type_TetR-like_transc_reg"/>
</dbReference>